<comment type="caution">
    <text evidence="2">The sequence shown here is derived from an EMBL/GenBank/DDBJ whole genome shotgun (WGS) entry which is preliminary data.</text>
</comment>
<gene>
    <name evidence="2" type="ORF">GBAR_LOCUS30280</name>
</gene>
<accession>A0AA35TVW4</accession>
<sequence>MAEETSEKLRLTVKTTKEKIEVEVPADATAKQLKEHLSEKKGNLPVAQLCLIFAGRILKDEETLESQGVKSGVTVHVVVRSGGQSQVRHLSLLSSLSLAVVPCIRCSSSH</sequence>
<keyword evidence="3" id="KW-1185">Reference proteome</keyword>
<dbReference type="AlphaFoldDB" id="A0AA35TVW4"/>
<evidence type="ECO:0000313" key="2">
    <source>
        <dbReference type="EMBL" id="CAI8055460.1"/>
    </source>
</evidence>
<dbReference type="InterPro" id="IPR000626">
    <property type="entry name" value="Ubiquitin-like_dom"/>
</dbReference>
<dbReference type="PROSITE" id="PS50053">
    <property type="entry name" value="UBIQUITIN_2"/>
    <property type="match status" value="1"/>
</dbReference>
<name>A0AA35TVW4_GEOBA</name>
<feature type="domain" description="Ubiquitin-like" evidence="1">
    <location>
        <begin position="9"/>
        <end position="84"/>
    </location>
</feature>
<evidence type="ECO:0000313" key="3">
    <source>
        <dbReference type="Proteomes" id="UP001174909"/>
    </source>
</evidence>
<dbReference type="Proteomes" id="UP001174909">
    <property type="component" value="Unassembled WGS sequence"/>
</dbReference>
<dbReference type="PANTHER" id="PTHR10677:SF3">
    <property type="entry name" value="FI07626P-RELATED"/>
    <property type="match status" value="1"/>
</dbReference>
<dbReference type="GO" id="GO:0006511">
    <property type="term" value="P:ubiquitin-dependent protein catabolic process"/>
    <property type="evidence" value="ECO:0007669"/>
    <property type="project" value="TreeGrafter"/>
</dbReference>
<dbReference type="PANTHER" id="PTHR10677">
    <property type="entry name" value="UBIQUILIN"/>
    <property type="match status" value="1"/>
</dbReference>
<dbReference type="Gene3D" id="3.10.20.90">
    <property type="entry name" value="Phosphatidylinositol 3-kinase Catalytic Subunit, Chain A, domain 1"/>
    <property type="match status" value="1"/>
</dbReference>
<evidence type="ECO:0000259" key="1">
    <source>
        <dbReference type="PROSITE" id="PS50053"/>
    </source>
</evidence>
<dbReference type="InterPro" id="IPR015496">
    <property type="entry name" value="Ubiquilin"/>
</dbReference>
<proteinExistence type="predicted"/>
<dbReference type="GO" id="GO:0031593">
    <property type="term" value="F:polyubiquitin modification-dependent protein binding"/>
    <property type="evidence" value="ECO:0007669"/>
    <property type="project" value="TreeGrafter"/>
</dbReference>
<dbReference type="SUPFAM" id="SSF54236">
    <property type="entry name" value="Ubiquitin-like"/>
    <property type="match status" value="1"/>
</dbReference>
<dbReference type="EMBL" id="CASHTH010004282">
    <property type="protein sequence ID" value="CAI8055460.1"/>
    <property type="molecule type" value="Genomic_DNA"/>
</dbReference>
<organism evidence="2 3">
    <name type="scientific">Geodia barretti</name>
    <name type="common">Barrett's horny sponge</name>
    <dbReference type="NCBI Taxonomy" id="519541"/>
    <lineage>
        <taxon>Eukaryota</taxon>
        <taxon>Metazoa</taxon>
        <taxon>Porifera</taxon>
        <taxon>Demospongiae</taxon>
        <taxon>Heteroscleromorpha</taxon>
        <taxon>Tetractinellida</taxon>
        <taxon>Astrophorina</taxon>
        <taxon>Geodiidae</taxon>
        <taxon>Geodia</taxon>
    </lineage>
</organism>
<feature type="non-terminal residue" evidence="2">
    <location>
        <position position="1"/>
    </location>
</feature>
<protein>
    <submittedName>
        <fullName evidence="2">Ubiquilin-2</fullName>
    </submittedName>
</protein>
<dbReference type="Pfam" id="PF00240">
    <property type="entry name" value="ubiquitin"/>
    <property type="match status" value="1"/>
</dbReference>
<dbReference type="InterPro" id="IPR029071">
    <property type="entry name" value="Ubiquitin-like_domsf"/>
</dbReference>
<dbReference type="GO" id="GO:0005829">
    <property type="term" value="C:cytosol"/>
    <property type="evidence" value="ECO:0007669"/>
    <property type="project" value="TreeGrafter"/>
</dbReference>
<dbReference type="SMART" id="SM00213">
    <property type="entry name" value="UBQ"/>
    <property type="match status" value="1"/>
</dbReference>
<reference evidence="2" key="1">
    <citation type="submission" date="2023-03" db="EMBL/GenBank/DDBJ databases">
        <authorList>
            <person name="Steffen K."/>
            <person name="Cardenas P."/>
        </authorList>
    </citation>
    <scope>NUCLEOTIDE SEQUENCE</scope>
</reference>